<dbReference type="InterPro" id="IPR002818">
    <property type="entry name" value="DJ-1/PfpI"/>
</dbReference>
<organism evidence="5 6">
    <name type="scientific">Capillimicrobium parvum</name>
    <dbReference type="NCBI Taxonomy" id="2884022"/>
    <lineage>
        <taxon>Bacteria</taxon>
        <taxon>Bacillati</taxon>
        <taxon>Actinomycetota</taxon>
        <taxon>Thermoleophilia</taxon>
        <taxon>Solirubrobacterales</taxon>
        <taxon>Capillimicrobiaceae</taxon>
        <taxon>Capillimicrobium</taxon>
    </lineage>
</organism>
<dbReference type="KEGG" id="sbae:DSM104329_04126"/>
<dbReference type="SUPFAM" id="SSF52317">
    <property type="entry name" value="Class I glutamine amidotransferase-like"/>
    <property type="match status" value="1"/>
</dbReference>
<dbReference type="GO" id="GO:0043565">
    <property type="term" value="F:sequence-specific DNA binding"/>
    <property type="evidence" value="ECO:0007669"/>
    <property type="project" value="InterPro"/>
</dbReference>
<dbReference type="RefSeq" id="WP_259311750.1">
    <property type="nucleotide sequence ID" value="NZ_CP087164.1"/>
</dbReference>
<dbReference type="Gene3D" id="1.10.10.60">
    <property type="entry name" value="Homeodomain-like"/>
    <property type="match status" value="1"/>
</dbReference>
<dbReference type="Proteomes" id="UP001162834">
    <property type="component" value="Chromosome"/>
</dbReference>
<keyword evidence="2" id="KW-0238">DNA-binding</keyword>
<dbReference type="SUPFAM" id="SSF46689">
    <property type="entry name" value="Homeodomain-like"/>
    <property type="match status" value="2"/>
</dbReference>
<evidence type="ECO:0000313" key="6">
    <source>
        <dbReference type="Proteomes" id="UP001162834"/>
    </source>
</evidence>
<dbReference type="InterPro" id="IPR018062">
    <property type="entry name" value="HTH_AraC-typ_CS"/>
</dbReference>
<dbReference type="InterPro" id="IPR029062">
    <property type="entry name" value="Class_I_gatase-like"/>
</dbReference>
<dbReference type="GO" id="GO:0003700">
    <property type="term" value="F:DNA-binding transcription factor activity"/>
    <property type="evidence" value="ECO:0007669"/>
    <property type="project" value="InterPro"/>
</dbReference>
<gene>
    <name evidence="5" type="primary">cdhR_2</name>
    <name evidence="5" type="ORF">DSM104329_04126</name>
</gene>
<dbReference type="PROSITE" id="PS01124">
    <property type="entry name" value="HTH_ARAC_FAMILY_2"/>
    <property type="match status" value="1"/>
</dbReference>
<evidence type="ECO:0000256" key="1">
    <source>
        <dbReference type="ARBA" id="ARBA00023015"/>
    </source>
</evidence>
<dbReference type="Pfam" id="PF01965">
    <property type="entry name" value="DJ-1_PfpI"/>
    <property type="match status" value="1"/>
</dbReference>
<evidence type="ECO:0000256" key="3">
    <source>
        <dbReference type="ARBA" id="ARBA00023163"/>
    </source>
</evidence>
<dbReference type="PANTHER" id="PTHR43130">
    <property type="entry name" value="ARAC-FAMILY TRANSCRIPTIONAL REGULATOR"/>
    <property type="match status" value="1"/>
</dbReference>
<dbReference type="Gene3D" id="3.40.50.880">
    <property type="match status" value="1"/>
</dbReference>
<evidence type="ECO:0000256" key="2">
    <source>
        <dbReference type="ARBA" id="ARBA00023125"/>
    </source>
</evidence>
<keyword evidence="1" id="KW-0805">Transcription regulation</keyword>
<proteinExistence type="predicted"/>
<dbReference type="SMART" id="SM00342">
    <property type="entry name" value="HTH_ARAC"/>
    <property type="match status" value="1"/>
</dbReference>
<dbReference type="PROSITE" id="PS00041">
    <property type="entry name" value="HTH_ARAC_FAMILY_1"/>
    <property type="match status" value="1"/>
</dbReference>
<sequence length="315" mass="33280">MLRRVVIVALPGVQPLDVTGPAEVLAYAERMSPGAYAIEVVSPGGAALDTGSGYALAPAGALEDVRGPLDTLIVAGGAGARHAAPAVVEQVRRLAARTRRMASVCTGAFVLAEAGLLDGRRATTHWAHCDDLRRRRPAVHVDPDPIFVFDGPVRTSAGVTAGMDLSLALVEEDLGAPVSLAVARVLVLFVKRPGGQSQFSAQLAAQSADRAPLRELQAWMADHLDADLSVPALAQRTSMSERNFARAFKREAGMTPAAYVEALRVERARLTLESTAAPVEAVARQCGFGTVETLRRAFARRLGVSPAAYRSRFAA</sequence>
<accession>A0A9E6Y0I3</accession>
<dbReference type="InterPro" id="IPR052158">
    <property type="entry name" value="INH-QAR"/>
</dbReference>
<dbReference type="Pfam" id="PF12833">
    <property type="entry name" value="HTH_18"/>
    <property type="match status" value="1"/>
</dbReference>
<dbReference type="PANTHER" id="PTHR43130:SF3">
    <property type="entry name" value="HTH-TYPE TRANSCRIPTIONAL REGULATOR RV1931C"/>
    <property type="match status" value="1"/>
</dbReference>
<keyword evidence="6" id="KW-1185">Reference proteome</keyword>
<dbReference type="InterPro" id="IPR018060">
    <property type="entry name" value="HTH_AraC"/>
</dbReference>
<dbReference type="EMBL" id="CP087164">
    <property type="protein sequence ID" value="UGS37705.1"/>
    <property type="molecule type" value="Genomic_DNA"/>
</dbReference>
<dbReference type="AlphaFoldDB" id="A0A9E6Y0I3"/>
<feature type="domain" description="HTH araC/xylS-type" evidence="4">
    <location>
        <begin position="214"/>
        <end position="312"/>
    </location>
</feature>
<protein>
    <submittedName>
        <fullName evidence="5">HTH-type transcriptional regulator CdhR</fullName>
    </submittedName>
</protein>
<name>A0A9E6Y0I3_9ACTN</name>
<keyword evidence="3" id="KW-0804">Transcription</keyword>
<evidence type="ECO:0000259" key="4">
    <source>
        <dbReference type="PROSITE" id="PS01124"/>
    </source>
</evidence>
<reference evidence="5" key="1">
    <citation type="journal article" date="2022" name="Int. J. Syst. Evol. Microbiol.">
        <title>Pseudomonas aegrilactucae sp. nov. and Pseudomonas morbosilactucae sp. nov., pathogens causing bacterial rot of lettuce in Japan.</title>
        <authorList>
            <person name="Sawada H."/>
            <person name="Fujikawa T."/>
            <person name="Satou M."/>
        </authorList>
    </citation>
    <scope>NUCLEOTIDE SEQUENCE</scope>
    <source>
        <strain evidence="5">0166_1</strain>
    </source>
</reference>
<dbReference type="CDD" id="cd03137">
    <property type="entry name" value="GATase1_AraC_1"/>
    <property type="match status" value="1"/>
</dbReference>
<evidence type="ECO:0000313" key="5">
    <source>
        <dbReference type="EMBL" id="UGS37705.1"/>
    </source>
</evidence>
<dbReference type="InterPro" id="IPR009057">
    <property type="entry name" value="Homeodomain-like_sf"/>
</dbReference>